<dbReference type="NCBIfam" id="TIGR00218">
    <property type="entry name" value="manA"/>
    <property type="match status" value="1"/>
</dbReference>
<evidence type="ECO:0000256" key="3">
    <source>
        <dbReference type="ARBA" id="ARBA00010772"/>
    </source>
</evidence>
<comment type="cofactor">
    <cofactor evidence="2">
        <name>Zn(2+)</name>
        <dbReference type="ChEBI" id="CHEBI:29105"/>
    </cofactor>
</comment>
<dbReference type="CDD" id="cd07010">
    <property type="entry name" value="cupin_PMI_type_I_N_bac"/>
    <property type="match status" value="1"/>
</dbReference>
<evidence type="ECO:0000313" key="11">
    <source>
        <dbReference type="Proteomes" id="UP001208364"/>
    </source>
</evidence>
<dbReference type="Proteomes" id="UP001208364">
    <property type="component" value="Unassembled WGS sequence"/>
</dbReference>
<dbReference type="PANTHER" id="PTHR42742:SF3">
    <property type="entry name" value="FRUCTOKINASE"/>
    <property type="match status" value="1"/>
</dbReference>
<evidence type="ECO:0000313" key="10">
    <source>
        <dbReference type="EMBL" id="MCU6737066.1"/>
    </source>
</evidence>
<dbReference type="InterPro" id="IPR011051">
    <property type="entry name" value="RmlC_Cupin_sf"/>
</dbReference>
<comment type="similarity">
    <text evidence="3">Belongs to the mannose-6-phosphate isomerase type 1 family.</text>
</comment>
<protein>
    <recommendedName>
        <fullName evidence="4">mannose-6-phosphate isomerase</fullName>
        <ecNumber evidence="4">5.3.1.8</ecNumber>
    </recommendedName>
    <alternativeName>
        <fullName evidence="7">Phosphohexomutase</fullName>
    </alternativeName>
    <alternativeName>
        <fullName evidence="8">Phosphomannose isomerase</fullName>
    </alternativeName>
</protein>
<keyword evidence="5" id="KW-0479">Metal-binding</keyword>
<evidence type="ECO:0000256" key="1">
    <source>
        <dbReference type="ARBA" id="ARBA00000757"/>
    </source>
</evidence>
<sequence>YAGLHENSLGKTECWYVLDCKEDTKMVMGHHAKTKEELVKAIENDDYDQLLNKFDIKKGDFFYIPSGTIHAICKGSLIYEAQQSSDITYRVYDYHRKDKDGNERQLHVKQSIDVTTVPYKPYDLAKQVEETIENGTRKELVSSNYLTLNKYDMTGYNKVKNDKPFQLVSIIEGQGTVEGKEVKKGDHFVVCSDQKEVDFDGTMTVMICTL</sequence>
<evidence type="ECO:0000256" key="6">
    <source>
        <dbReference type="ARBA" id="ARBA00022833"/>
    </source>
</evidence>
<evidence type="ECO:0000256" key="8">
    <source>
        <dbReference type="ARBA" id="ARBA00030762"/>
    </source>
</evidence>
<dbReference type="GO" id="GO:0004476">
    <property type="term" value="F:mannose-6-phosphate isomerase activity"/>
    <property type="evidence" value="ECO:0007669"/>
    <property type="project" value="UniProtKB-EC"/>
</dbReference>
<comment type="catalytic activity">
    <reaction evidence="1">
        <text>D-mannose 6-phosphate = D-fructose 6-phosphate</text>
        <dbReference type="Rhea" id="RHEA:12356"/>
        <dbReference type="ChEBI" id="CHEBI:58735"/>
        <dbReference type="ChEBI" id="CHEBI:61527"/>
        <dbReference type="EC" id="5.3.1.8"/>
    </reaction>
</comment>
<gene>
    <name evidence="10" type="primary">manA</name>
    <name evidence="10" type="ORF">OCV55_00005</name>
</gene>
<evidence type="ECO:0000256" key="4">
    <source>
        <dbReference type="ARBA" id="ARBA00011956"/>
    </source>
</evidence>
<dbReference type="EC" id="5.3.1.8" evidence="4"/>
<accession>A0ABT2SQF7</accession>
<evidence type="ECO:0000256" key="5">
    <source>
        <dbReference type="ARBA" id="ARBA00022723"/>
    </source>
</evidence>
<dbReference type="InterPro" id="IPR051804">
    <property type="entry name" value="Carb_Metab_Reg_Kinase/Isom"/>
</dbReference>
<organism evidence="10 11">
    <name type="scientific">[Clostridium] ammoniilyticum</name>
    <dbReference type="NCBI Taxonomy" id="2981784"/>
    <lineage>
        <taxon>Bacteria</taxon>
        <taxon>Bacillati</taxon>
        <taxon>Bacillota</taxon>
        <taxon>Erysipelotrichia</taxon>
        <taxon>Erysipelotrichales</taxon>
        <taxon>Coprobacillaceae</taxon>
        <taxon>Faecalibacillus</taxon>
    </lineage>
</organism>
<feature type="domain" description="Mannose-6-phosphate isomerase cupin" evidence="9">
    <location>
        <begin position="138"/>
        <end position="207"/>
    </location>
</feature>
<dbReference type="InterPro" id="IPR014710">
    <property type="entry name" value="RmlC-like_jellyroll"/>
</dbReference>
<evidence type="ECO:0000259" key="9">
    <source>
        <dbReference type="Pfam" id="PF21621"/>
    </source>
</evidence>
<feature type="non-terminal residue" evidence="10">
    <location>
        <position position="1"/>
    </location>
</feature>
<comment type="caution">
    <text evidence="10">The sequence shown here is derived from an EMBL/GenBank/DDBJ whole genome shotgun (WGS) entry which is preliminary data.</text>
</comment>
<keyword evidence="6" id="KW-0862">Zinc</keyword>
<proteinExistence type="inferred from homology"/>
<dbReference type="EMBL" id="JAOQJR010000001">
    <property type="protein sequence ID" value="MCU6737066.1"/>
    <property type="molecule type" value="Genomic_DNA"/>
</dbReference>
<dbReference type="InterPro" id="IPR001250">
    <property type="entry name" value="Man6P_Isoase-1"/>
</dbReference>
<dbReference type="Gene3D" id="2.60.120.10">
    <property type="entry name" value="Jelly Rolls"/>
    <property type="match status" value="2"/>
</dbReference>
<evidence type="ECO:0000256" key="7">
    <source>
        <dbReference type="ARBA" id="ARBA00029741"/>
    </source>
</evidence>
<keyword evidence="11" id="KW-1185">Reference proteome</keyword>
<dbReference type="Pfam" id="PF21621">
    <property type="entry name" value="MPI_cupin_dom"/>
    <property type="match status" value="1"/>
</dbReference>
<name>A0ABT2SQF7_9FIRM</name>
<dbReference type="RefSeq" id="WP_147579439.1">
    <property type="nucleotide sequence ID" value="NZ_JAOQJR010000001.1"/>
</dbReference>
<reference evidence="10 11" key="1">
    <citation type="journal article" date="2021" name="ISME Commun">
        <title>Automated analysis of genomic sequences facilitates high-throughput and comprehensive description of bacteria.</title>
        <authorList>
            <person name="Hitch T.C.A."/>
        </authorList>
    </citation>
    <scope>NUCLEOTIDE SEQUENCE [LARGE SCALE GENOMIC DNA]</scope>
    <source>
        <strain evidence="10 11">H4_15</strain>
    </source>
</reference>
<keyword evidence="10" id="KW-0413">Isomerase</keyword>
<dbReference type="SUPFAM" id="SSF51182">
    <property type="entry name" value="RmlC-like cupins"/>
    <property type="match status" value="1"/>
</dbReference>
<dbReference type="PANTHER" id="PTHR42742">
    <property type="entry name" value="TRANSCRIPTIONAL REPRESSOR MPRA"/>
    <property type="match status" value="1"/>
</dbReference>
<dbReference type="InterPro" id="IPR049071">
    <property type="entry name" value="MPI_cupin_dom"/>
</dbReference>
<evidence type="ECO:0000256" key="2">
    <source>
        <dbReference type="ARBA" id="ARBA00001947"/>
    </source>
</evidence>